<keyword evidence="1" id="KW-0479">Metal-binding</keyword>
<name>A0ABQ7TRC3_SOLTU</name>
<keyword evidence="1" id="KW-0862">Zinc</keyword>
<dbReference type="EMBL" id="JAIVGD010000028">
    <property type="protein sequence ID" value="KAH0737031.1"/>
    <property type="molecule type" value="Genomic_DNA"/>
</dbReference>
<keyword evidence="5" id="KW-1185">Reference proteome</keyword>
<evidence type="ECO:0000256" key="1">
    <source>
        <dbReference type="PROSITE-ProRule" id="PRU00175"/>
    </source>
</evidence>
<evidence type="ECO:0000256" key="2">
    <source>
        <dbReference type="SAM" id="Phobius"/>
    </source>
</evidence>
<accession>A0ABQ7TRC3</accession>
<dbReference type="Proteomes" id="UP000826656">
    <property type="component" value="Unassembled WGS sequence"/>
</dbReference>
<dbReference type="PANTHER" id="PTHR45676:SF88">
    <property type="entry name" value="RING-H2 FINGER PROTEIN ATL33"/>
    <property type="match status" value="1"/>
</dbReference>
<sequence length="151" mass="16926">MSPLFAIASLIILIIIPTIVYTFIYAMKHPDNVFRRNSGENSGESITGIITHHTDMLSTVKYEKKTSPEKEEEDSGNECPVCLTAFVDGEEVRQLMTCKHIFHFSCIDKWLCSKSSCPVCRASITVKRPKRPAVNFDDDFRQGLPDAAALV</sequence>
<protein>
    <recommendedName>
        <fullName evidence="3">RING-type domain-containing protein</fullName>
    </recommendedName>
</protein>
<keyword evidence="1" id="KW-0863">Zinc-finger</keyword>
<dbReference type="CDD" id="cd16461">
    <property type="entry name" value="RING-H2_EL5-like"/>
    <property type="match status" value="1"/>
</dbReference>
<dbReference type="Gene3D" id="3.30.40.10">
    <property type="entry name" value="Zinc/RING finger domain, C3HC4 (zinc finger)"/>
    <property type="match status" value="1"/>
</dbReference>
<dbReference type="PANTHER" id="PTHR45676">
    <property type="entry name" value="RING-H2 FINGER PROTEIN ATL51-RELATED"/>
    <property type="match status" value="1"/>
</dbReference>
<dbReference type="SUPFAM" id="SSF57850">
    <property type="entry name" value="RING/U-box"/>
    <property type="match status" value="1"/>
</dbReference>
<proteinExistence type="predicted"/>
<keyword evidence="2" id="KW-0812">Transmembrane</keyword>
<gene>
    <name evidence="4" type="ORF">KY290_035736</name>
</gene>
<reference evidence="4 5" key="1">
    <citation type="journal article" date="2021" name="bioRxiv">
        <title>Chromosome-scale and haplotype-resolved genome assembly of a tetraploid potato cultivar.</title>
        <authorList>
            <person name="Sun H."/>
            <person name="Jiao W.-B."/>
            <person name="Krause K."/>
            <person name="Campoy J.A."/>
            <person name="Goel M."/>
            <person name="Folz-Donahue K."/>
            <person name="Kukat C."/>
            <person name="Huettel B."/>
            <person name="Schneeberger K."/>
        </authorList>
    </citation>
    <scope>NUCLEOTIDE SEQUENCE [LARGE SCALE GENOMIC DNA]</scope>
    <source>
        <strain evidence="4">SolTubOtavaFocal</strain>
        <tissue evidence="4">Leaves</tissue>
    </source>
</reference>
<dbReference type="InterPro" id="IPR001841">
    <property type="entry name" value="Znf_RING"/>
</dbReference>
<dbReference type="Pfam" id="PF13639">
    <property type="entry name" value="zf-RING_2"/>
    <property type="match status" value="1"/>
</dbReference>
<keyword evidence="2" id="KW-0472">Membrane</keyword>
<dbReference type="SMART" id="SM00184">
    <property type="entry name" value="RING"/>
    <property type="match status" value="1"/>
</dbReference>
<evidence type="ECO:0000259" key="3">
    <source>
        <dbReference type="PROSITE" id="PS50089"/>
    </source>
</evidence>
<feature type="domain" description="RING-type" evidence="3">
    <location>
        <begin position="79"/>
        <end position="121"/>
    </location>
</feature>
<dbReference type="PROSITE" id="PS50089">
    <property type="entry name" value="ZF_RING_2"/>
    <property type="match status" value="1"/>
</dbReference>
<dbReference type="InterPro" id="IPR013083">
    <property type="entry name" value="Znf_RING/FYVE/PHD"/>
</dbReference>
<feature type="transmembrane region" description="Helical" evidence="2">
    <location>
        <begin position="6"/>
        <end position="26"/>
    </location>
</feature>
<evidence type="ECO:0000313" key="5">
    <source>
        <dbReference type="Proteomes" id="UP000826656"/>
    </source>
</evidence>
<keyword evidence="2" id="KW-1133">Transmembrane helix</keyword>
<evidence type="ECO:0000313" key="4">
    <source>
        <dbReference type="EMBL" id="KAH0737031.1"/>
    </source>
</evidence>
<organism evidence="4 5">
    <name type="scientific">Solanum tuberosum</name>
    <name type="common">Potato</name>
    <dbReference type="NCBI Taxonomy" id="4113"/>
    <lineage>
        <taxon>Eukaryota</taxon>
        <taxon>Viridiplantae</taxon>
        <taxon>Streptophyta</taxon>
        <taxon>Embryophyta</taxon>
        <taxon>Tracheophyta</taxon>
        <taxon>Spermatophyta</taxon>
        <taxon>Magnoliopsida</taxon>
        <taxon>eudicotyledons</taxon>
        <taxon>Gunneridae</taxon>
        <taxon>Pentapetalae</taxon>
        <taxon>asterids</taxon>
        <taxon>lamiids</taxon>
        <taxon>Solanales</taxon>
        <taxon>Solanaceae</taxon>
        <taxon>Solanoideae</taxon>
        <taxon>Solaneae</taxon>
        <taxon>Solanum</taxon>
    </lineage>
</organism>
<comment type="caution">
    <text evidence="4">The sequence shown here is derived from an EMBL/GenBank/DDBJ whole genome shotgun (WGS) entry which is preliminary data.</text>
</comment>